<feature type="transmembrane region" description="Helical" evidence="1">
    <location>
        <begin position="7"/>
        <end position="27"/>
    </location>
</feature>
<sequence length="228" mass="25774">MNLWDEWGIQALVIGSLSFQVILTLFGSNRIHVTRLIGLCIRSVLRGTYLVATEVVPYSLGKLTGLRIDNPLYPDLGVKLKALLALLLLLQLSYLDNLTTYSIEDNRLGLRQVLKRSIVVMVIVGILIRCWNYTAFIILYFPKLLASIINYVSNDQLSIDNYSHQEAFRIVEIELGLMYDMLYTSACNLHKVGLVHPLGITLGAFSALEKSINPLAEIMYGCMFMYTY</sequence>
<feature type="domain" description="DUF4220" evidence="2">
    <location>
        <begin position="48"/>
        <end position="152"/>
    </location>
</feature>
<dbReference type="InterPro" id="IPR025315">
    <property type="entry name" value="DUF4220"/>
</dbReference>
<dbReference type="InParanoid" id="A0A059CK75"/>
<accession>A0A059CK75</accession>
<dbReference type="STRING" id="71139.A0A059CK75"/>
<feature type="domain" description="DUF4220" evidence="2">
    <location>
        <begin position="161"/>
        <end position="196"/>
    </location>
</feature>
<dbReference type="EMBL" id="KK198755">
    <property type="protein sequence ID" value="KCW78802.1"/>
    <property type="molecule type" value="Genomic_DNA"/>
</dbReference>
<reference evidence="3" key="1">
    <citation type="submission" date="2013-07" db="EMBL/GenBank/DDBJ databases">
        <title>The genome of Eucalyptus grandis.</title>
        <authorList>
            <person name="Schmutz J."/>
            <person name="Hayes R."/>
            <person name="Myburg A."/>
            <person name="Tuskan G."/>
            <person name="Grattapaglia D."/>
            <person name="Rokhsar D.S."/>
        </authorList>
    </citation>
    <scope>NUCLEOTIDE SEQUENCE</scope>
    <source>
        <tissue evidence="3">Leaf extractions</tissue>
    </source>
</reference>
<evidence type="ECO:0000313" key="3">
    <source>
        <dbReference type="EMBL" id="KCW78802.1"/>
    </source>
</evidence>
<dbReference type="Pfam" id="PF13968">
    <property type="entry name" value="DUF4220"/>
    <property type="match status" value="2"/>
</dbReference>
<feature type="transmembrane region" description="Helical" evidence="1">
    <location>
        <begin position="118"/>
        <end position="141"/>
    </location>
</feature>
<evidence type="ECO:0000256" key="1">
    <source>
        <dbReference type="SAM" id="Phobius"/>
    </source>
</evidence>
<keyword evidence="1" id="KW-1133">Transmembrane helix</keyword>
<dbReference type="AlphaFoldDB" id="A0A059CK75"/>
<proteinExistence type="predicted"/>
<gene>
    <name evidence="3" type="ORF">EUGRSUZ_C00237</name>
</gene>
<organism evidence="3">
    <name type="scientific">Eucalyptus grandis</name>
    <name type="common">Flooded gum</name>
    <dbReference type="NCBI Taxonomy" id="71139"/>
    <lineage>
        <taxon>Eukaryota</taxon>
        <taxon>Viridiplantae</taxon>
        <taxon>Streptophyta</taxon>
        <taxon>Embryophyta</taxon>
        <taxon>Tracheophyta</taxon>
        <taxon>Spermatophyta</taxon>
        <taxon>Magnoliopsida</taxon>
        <taxon>eudicotyledons</taxon>
        <taxon>Gunneridae</taxon>
        <taxon>Pentapetalae</taxon>
        <taxon>rosids</taxon>
        <taxon>malvids</taxon>
        <taxon>Myrtales</taxon>
        <taxon>Myrtaceae</taxon>
        <taxon>Myrtoideae</taxon>
        <taxon>Eucalypteae</taxon>
        <taxon>Eucalyptus</taxon>
    </lineage>
</organism>
<name>A0A059CK75_EUCGR</name>
<dbReference type="PANTHER" id="PTHR31325">
    <property type="entry name" value="OS01G0798800 PROTEIN-RELATED"/>
    <property type="match status" value="1"/>
</dbReference>
<keyword evidence="1" id="KW-0472">Membrane</keyword>
<protein>
    <recommendedName>
        <fullName evidence="2">DUF4220 domain-containing protein</fullName>
    </recommendedName>
</protein>
<dbReference type="Gramene" id="KCW78802">
    <property type="protein sequence ID" value="KCW78802"/>
    <property type="gene ID" value="EUGRSUZ_C00237"/>
</dbReference>
<keyword evidence="1" id="KW-0812">Transmembrane</keyword>
<evidence type="ECO:0000259" key="2">
    <source>
        <dbReference type="Pfam" id="PF13968"/>
    </source>
</evidence>